<dbReference type="GO" id="GO:0016301">
    <property type="term" value="F:kinase activity"/>
    <property type="evidence" value="ECO:0007669"/>
    <property type="project" value="UniProtKB-KW"/>
</dbReference>
<accession>A0A443VD61</accession>
<gene>
    <name evidence="1" type="ORF">DN603_30850</name>
</gene>
<dbReference type="Proteomes" id="UP000288843">
    <property type="component" value="Unassembled WGS sequence"/>
</dbReference>
<name>A0A443VD61_RAOPL</name>
<organism evidence="1 2">
    <name type="scientific">Raoultella planticola</name>
    <name type="common">Klebsiella planticola</name>
    <dbReference type="NCBI Taxonomy" id="575"/>
    <lineage>
        <taxon>Bacteria</taxon>
        <taxon>Pseudomonadati</taxon>
        <taxon>Pseudomonadota</taxon>
        <taxon>Gammaproteobacteria</taxon>
        <taxon>Enterobacterales</taxon>
        <taxon>Enterobacteriaceae</taxon>
        <taxon>Klebsiella/Raoultella group</taxon>
        <taxon>Raoultella</taxon>
    </lineage>
</organism>
<keyword evidence="1" id="KW-0418">Kinase</keyword>
<reference evidence="1 2" key="1">
    <citation type="submission" date="2018-06" db="EMBL/GenBank/DDBJ databases">
        <title>Carbapenemase-producing Enterobacteriaceae present in wastewater treatment plant effluent and nearby surface waters in the US.</title>
        <authorList>
            <person name="Mathys D.A."/>
            <person name="Mollenkopf D.F."/>
            <person name="Feicht S.M."/>
            <person name="Adams R.J."/>
            <person name="Albers A.L."/>
            <person name="Stuever D.M."/>
            <person name="Daniels J.B."/>
            <person name="Wittum T.E."/>
        </authorList>
    </citation>
    <scope>NUCLEOTIDE SEQUENCE [LARGE SCALE GENOMIC DNA]</scope>
    <source>
        <strain evidence="1 2">GEO_47_Down_B</strain>
    </source>
</reference>
<dbReference type="RefSeq" id="WP_128320420.1">
    <property type="nucleotide sequence ID" value="NZ_JBNNIL010000101.1"/>
</dbReference>
<keyword evidence="1" id="KW-0808">Transferase</keyword>
<proteinExistence type="predicted"/>
<comment type="caution">
    <text evidence="1">The sequence shown here is derived from an EMBL/GenBank/DDBJ whole genome shotgun (WGS) entry which is preliminary data.</text>
</comment>
<dbReference type="EMBL" id="QKOX01000075">
    <property type="protein sequence ID" value="RWT12430.1"/>
    <property type="molecule type" value="Genomic_DNA"/>
</dbReference>
<protein>
    <submittedName>
        <fullName evidence="1">Glutamate 5-kinase</fullName>
    </submittedName>
</protein>
<sequence>MGIRDELQTEVAAAFDTDLQDAVKDFAGSYTVRSAWDPVTETGSETVVTYSGRGVLARYKLRRIDGVNILHGDLKLTALVNEVTDKPAVGHFITAPDPITGTLQRYEVITAAADSAGAAYSIQLRRA</sequence>
<evidence type="ECO:0000313" key="1">
    <source>
        <dbReference type="EMBL" id="RWT12430.1"/>
    </source>
</evidence>
<evidence type="ECO:0000313" key="2">
    <source>
        <dbReference type="Proteomes" id="UP000288843"/>
    </source>
</evidence>
<dbReference type="AlphaFoldDB" id="A0A443VD61"/>